<sequence length="260" mass="29162">MASSTPRIEIYDSPKRKRGAPDSIESSPHGSPRISRITTALPEYQFPQEIKDRSHKSEEGSPSSRVTGQFRTLDLQGTFVRQIAFTDAGHAKKRFAQANEEQLSQNTGDEPSLDAQRASLPPDPENNVYPAPENPGLEKFTPSSNIVDRPRVHSRSPPLDGDPEDNPMTWHESEITGHNPTDPNDDGYGINGIGFRPTPAIAWARSQRRKQQLAEYRNREAREARERRSQRRRGESAEPSAENAENTKKKGAKVRFGDRN</sequence>
<gene>
    <name evidence="2" type="ORF">GJ744_012364</name>
</gene>
<evidence type="ECO:0000256" key="1">
    <source>
        <dbReference type="SAM" id="MobiDB-lite"/>
    </source>
</evidence>
<dbReference type="EMBL" id="JAACFV010000096">
    <property type="protein sequence ID" value="KAF7506017.1"/>
    <property type="molecule type" value="Genomic_DNA"/>
</dbReference>
<feature type="region of interest" description="Disordered" evidence="1">
    <location>
        <begin position="95"/>
        <end position="196"/>
    </location>
</feature>
<dbReference type="OrthoDB" id="5391950at2759"/>
<comment type="caution">
    <text evidence="2">The sequence shown here is derived from an EMBL/GenBank/DDBJ whole genome shotgun (WGS) entry which is preliminary data.</text>
</comment>
<name>A0A8H7AFA8_9EURO</name>
<feature type="region of interest" description="Disordered" evidence="1">
    <location>
        <begin position="212"/>
        <end position="260"/>
    </location>
</feature>
<dbReference type="Proteomes" id="UP000606974">
    <property type="component" value="Unassembled WGS sequence"/>
</dbReference>
<feature type="region of interest" description="Disordered" evidence="1">
    <location>
        <begin position="1"/>
        <end position="70"/>
    </location>
</feature>
<reference evidence="2" key="1">
    <citation type="submission" date="2020-02" db="EMBL/GenBank/DDBJ databases">
        <authorList>
            <person name="Palmer J.M."/>
        </authorList>
    </citation>
    <scope>NUCLEOTIDE SEQUENCE</scope>
    <source>
        <strain evidence="2">EPUS1.4</strain>
        <tissue evidence="2">Thallus</tissue>
    </source>
</reference>
<protein>
    <submittedName>
        <fullName evidence="2">Uncharacterized protein</fullName>
    </submittedName>
</protein>
<feature type="compositionally biased region" description="Basic and acidic residues" evidence="1">
    <location>
        <begin position="216"/>
        <end position="236"/>
    </location>
</feature>
<feature type="compositionally biased region" description="Polar residues" evidence="1">
    <location>
        <begin position="60"/>
        <end position="70"/>
    </location>
</feature>
<accession>A0A8H7AFA8</accession>
<dbReference type="AlphaFoldDB" id="A0A8H7AFA8"/>
<feature type="compositionally biased region" description="Polar residues" evidence="1">
    <location>
        <begin position="99"/>
        <end position="109"/>
    </location>
</feature>
<proteinExistence type="predicted"/>
<evidence type="ECO:0000313" key="3">
    <source>
        <dbReference type="Proteomes" id="UP000606974"/>
    </source>
</evidence>
<feature type="compositionally biased region" description="Basic and acidic residues" evidence="1">
    <location>
        <begin position="49"/>
        <end position="59"/>
    </location>
</feature>
<organism evidence="2 3">
    <name type="scientific">Endocarpon pusillum</name>
    <dbReference type="NCBI Taxonomy" id="364733"/>
    <lineage>
        <taxon>Eukaryota</taxon>
        <taxon>Fungi</taxon>
        <taxon>Dikarya</taxon>
        <taxon>Ascomycota</taxon>
        <taxon>Pezizomycotina</taxon>
        <taxon>Eurotiomycetes</taxon>
        <taxon>Chaetothyriomycetidae</taxon>
        <taxon>Verrucariales</taxon>
        <taxon>Verrucariaceae</taxon>
        <taxon>Endocarpon</taxon>
    </lineage>
</organism>
<keyword evidence="3" id="KW-1185">Reference proteome</keyword>
<evidence type="ECO:0000313" key="2">
    <source>
        <dbReference type="EMBL" id="KAF7506017.1"/>
    </source>
</evidence>